<dbReference type="CDD" id="cd01347">
    <property type="entry name" value="ligand_gated_channel"/>
    <property type="match status" value="1"/>
</dbReference>
<dbReference type="Gene3D" id="2.170.130.10">
    <property type="entry name" value="TonB-dependent receptor, plug domain"/>
    <property type="match status" value="1"/>
</dbReference>
<comment type="caution">
    <text evidence="16">The sequence shown here is derived from an EMBL/GenBank/DDBJ whole genome shotgun (WGS) entry which is preliminary data.</text>
</comment>
<organism evidence="16 17">
    <name type="scientific">Pelagerythrobacter marinus</name>
    <dbReference type="NCBI Taxonomy" id="538382"/>
    <lineage>
        <taxon>Bacteria</taxon>
        <taxon>Pseudomonadati</taxon>
        <taxon>Pseudomonadota</taxon>
        <taxon>Alphaproteobacteria</taxon>
        <taxon>Sphingomonadales</taxon>
        <taxon>Erythrobacteraceae</taxon>
        <taxon>Pelagerythrobacter</taxon>
    </lineage>
</organism>
<feature type="signal peptide" evidence="13">
    <location>
        <begin position="1"/>
        <end position="21"/>
    </location>
</feature>
<evidence type="ECO:0000256" key="8">
    <source>
        <dbReference type="ARBA" id="ARBA00023077"/>
    </source>
</evidence>
<keyword evidence="6" id="KW-0408">Iron</keyword>
<evidence type="ECO:0000259" key="14">
    <source>
        <dbReference type="Pfam" id="PF00593"/>
    </source>
</evidence>
<sequence length="672" mass="72704">MTISRIALAASLACFALPAHAETATETATAEGAGGAEGRTIIVTGARAADAAQDRADATPGGTDVVTHEDYADKSPVSLRDVLAFSPGVYLQPRYGQEVRISIRGSGLSRGYHMRGITLLQDGVPINLADDNGDFQELDPIFFDHLEVYRGANALRFGSGTLGGAINGVTPTGETAGGLYLRADAGSFDTLRALASAGLEAGAGDAWAAIAFDRSDGDRDHAARRSFRFHGNAGIDLAERVETRFYASVNNINQELPGALDLETVRTAPETGNFAGDMARDIDSLRLQNRTRLRLDRGQVDAGVFVNAKSLYHPIFQIVDQESLDRGVYARFDYAAGRFALTLGGEARFGDTRSKRFVNLEGERGDLTFDADQDARSASVYGEVRYRPLDALQLIAGGVYADGYRRQHLRYNAFMGGAVDVTGRADYDAFSPRFGLLYEPAPGVQVFANYSRSVEFPGFIELAQIAGFVDLDPQRAWTLEAGTRGRRGIVQWDLSAYRADLKGELLQFDIGPDIPAATFNAGETRHQGIEAALSLDLAPWARLRQIYQYSDFRFIDDAQYGDNRLPVVPEHLYRAELRLGTDALHLAPSVEWVPRGAWADYANSLRVDGYALVGLTAGATVAEGIDLFLDARNLLGEAAVGDISAAITATPTSAIFYPVERRAVFGGLRARF</sequence>
<comment type="subcellular location">
    <subcellularLocation>
        <location evidence="1 11">Cell outer membrane</location>
        <topology evidence="1 11">Multi-pass membrane protein</topology>
    </subcellularLocation>
</comment>
<dbReference type="Proteomes" id="UP000444401">
    <property type="component" value="Unassembled WGS sequence"/>
</dbReference>
<keyword evidence="10 11" id="KW-0998">Cell outer membrane</keyword>
<dbReference type="Pfam" id="PF00593">
    <property type="entry name" value="TonB_dep_Rec_b-barrel"/>
    <property type="match status" value="1"/>
</dbReference>
<dbReference type="PANTHER" id="PTHR32552:SF81">
    <property type="entry name" value="TONB-DEPENDENT OUTER MEMBRANE RECEPTOR"/>
    <property type="match status" value="1"/>
</dbReference>
<evidence type="ECO:0000256" key="10">
    <source>
        <dbReference type="ARBA" id="ARBA00023237"/>
    </source>
</evidence>
<dbReference type="PANTHER" id="PTHR32552">
    <property type="entry name" value="FERRICHROME IRON RECEPTOR-RELATED"/>
    <property type="match status" value="1"/>
</dbReference>
<evidence type="ECO:0000256" key="12">
    <source>
        <dbReference type="RuleBase" id="RU003357"/>
    </source>
</evidence>
<dbReference type="Pfam" id="PF07715">
    <property type="entry name" value="Plug"/>
    <property type="match status" value="1"/>
</dbReference>
<evidence type="ECO:0000256" key="1">
    <source>
        <dbReference type="ARBA" id="ARBA00004571"/>
    </source>
</evidence>
<evidence type="ECO:0000256" key="3">
    <source>
        <dbReference type="ARBA" id="ARBA00022452"/>
    </source>
</evidence>
<dbReference type="InterPro" id="IPR039426">
    <property type="entry name" value="TonB-dep_rcpt-like"/>
</dbReference>
<dbReference type="EMBL" id="WTYO01000001">
    <property type="protein sequence ID" value="MXO67245.1"/>
    <property type="molecule type" value="Genomic_DNA"/>
</dbReference>
<evidence type="ECO:0000313" key="16">
    <source>
        <dbReference type="EMBL" id="MXO67245.1"/>
    </source>
</evidence>
<evidence type="ECO:0000256" key="13">
    <source>
        <dbReference type="SAM" id="SignalP"/>
    </source>
</evidence>
<keyword evidence="17" id="KW-1185">Reference proteome</keyword>
<dbReference type="SUPFAM" id="SSF56935">
    <property type="entry name" value="Porins"/>
    <property type="match status" value="1"/>
</dbReference>
<gene>
    <name evidence="16" type="ORF">GRI72_00135</name>
</gene>
<evidence type="ECO:0000256" key="7">
    <source>
        <dbReference type="ARBA" id="ARBA00023065"/>
    </source>
</evidence>
<evidence type="ECO:0000256" key="2">
    <source>
        <dbReference type="ARBA" id="ARBA00022448"/>
    </source>
</evidence>
<protein>
    <submittedName>
        <fullName evidence="16">TonB-dependent receptor</fullName>
    </submittedName>
</protein>
<feature type="chain" id="PRO_5047189462" evidence="13">
    <location>
        <begin position="22"/>
        <end position="672"/>
    </location>
</feature>
<dbReference type="InterPro" id="IPR000531">
    <property type="entry name" value="Beta-barrel_TonB"/>
</dbReference>
<dbReference type="Gene3D" id="2.40.170.20">
    <property type="entry name" value="TonB-dependent receptor, beta-barrel domain"/>
    <property type="match status" value="1"/>
</dbReference>
<evidence type="ECO:0000256" key="5">
    <source>
        <dbReference type="ARBA" id="ARBA00022692"/>
    </source>
</evidence>
<keyword evidence="7" id="KW-0406">Ion transport</keyword>
<reference evidence="16 17" key="1">
    <citation type="submission" date="2019-12" db="EMBL/GenBank/DDBJ databases">
        <title>Genomic-based taxomic classification of the family Erythrobacteraceae.</title>
        <authorList>
            <person name="Xu L."/>
        </authorList>
    </citation>
    <scope>NUCLEOTIDE SEQUENCE [LARGE SCALE GENOMIC DNA]</scope>
    <source>
        <strain evidence="16 17">H32</strain>
    </source>
</reference>
<dbReference type="RefSeq" id="WP_160731928.1">
    <property type="nucleotide sequence ID" value="NZ_WTYO01000001.1"/>
</dbReference>
<accession>A0ABW9UTR0</accession>
<evidence type="ECO:0000313" key="17">
    <source>
        <dbReference type="Proteomes" id="UP000444401"/>
    </source>
</evidence>
<keyword evidence="4" id="KW-0410">Iron transport</keyword>
<keyword evidence="2 11" id="KW-0813">Transport</keyword>
<keyword evidence="8 12" id="KW-0798">TonB box</keyword>
<keyword evidence="3 11" id="KW-1134">Transmembrane beta strand</keyword>
<comment type="similarity">
    <text evidence="11 12">Belongs to the TonB-dependent receptor family.</text>
</comment>
<feature type="domain" description="TonB-dependent receptor plug" evidence="15">
    <location>
        <begin position="58"/>
        <end position="165"/>
    </location>
</feature>
<keyword evidence="9 11" id="KW-0472">Membrane</keyword>
<evidence type="ECO:0000256" key="6">
    <source>
        <dbReference type="ARBA" id="ARBA00023004"/>
    </source>
</evidence>
<dbReference type="InterPro" id="IPR037066">
    <property type="entry name" value="Plug_dom_sf"/>
</dbReference>
<keyword evidence="13" id="KW-0732">Signal</keyword>
<evidence type="ECO:0000256" key="11">
    <source>
        <dbReference type="PROSITE-ProRule" id="PRU01360"/>
    </source>
</evidence>
<keyword evidence="16" id="KW-0675">Receptor</keyword>
<dbReference type="InterPro" id="IPR036942">
    <property type="entry name" value="Beta-barrel_TonB_sf"/>
</dbReference>
<evidence type="ECO:0000256" key="9">
    <source>
        <dbReference type="ARBA" id="ARBA00023136"/>
    </source>
</evidence>
<proteinExistence type="inferred from homology"/>
<name>A0ABW9UTR0_9SPHN</name>
<evidence type="ECO:0000259" key="15">
    <source>
        <dbReference type="Pfam" id="PF07715"/>
    </source>
</evidence>
<feature type="domain" description="TonB-dependent receptor-like beta-barrel" evidence="14">
    <location>
        <begin position="243"/>
        <end position="634"/>
    </location>
</feature>
<dbReference type="InterPro" id="IPR012910">
    <property type="entry name" value="Plug_dom"/>
</dbReference>
<dbReference type="PROSITE" id="PS52016">
    <property type="entry name" value="TONB_DEPENDENT_REC_3"/>
    <property type="match status" value="1"/>
</dbReference>
<evidence type="ECO:0000256" key="4">
    <source>
        <dbReference type="ARBA" id="ARBA00022496"/>
    </source>
</evidence>
<keyword evidence="5 11" id="KW-0812">Transmembrane</keyword>